<proteinExistence type="predicted"/>
<evidence type="ECO:0000313" key="2">
    <source>
        <dbReference type="EMBL" id="PKI56501.1"/>
    </source>
</evidence>
<evidence type="ECO:0000313" key="3">
    <source>
        <dbReference type="Proteomes" id="UP000233551"/>
    </source>
</evidence>
<organism evidence="2 3">
    <name type="scientific">Punica granatum</name>
    <name type="common">Pomegranate</name>
    <dbReference type="NCBI Taxonomy" id="22663"/>
    <lineage>
        <taxon>Eukaryota</taxon>
        <taxon>Viridiplantae</taxon>
        <taxon>Streptophyta</taxon>
        <taxon>Embryophyta</taxon>
        <taxon>Tracheophyta</taxon>
        <taxon>Spermatophyta</taxon>
        <taxon>Magnoliopsida</taxon>
        <taxon>eudicotyledons</taxon>
        <taxon>Gunneridae</taxon>
        <taxon>Pentapetalae</taxon>
        <taxon>rosids</taxon>
        <taxon>malvids</taxon>
        <taxon>Myrtales</taxon>
        <taxon>Lythraceae</taxon>
        <taxon>Punica</taxon>
    </lineage>
</organism>
<feature type="compositionally biased region" description="Polar residues" evidence="1">
    <location>
        <begin position="46"/>
        <end position="78"/>
    </location>
</feature>
<evidence type="ECO:0000256" key="1">
    <source>
        <dbReference type="SAM" id="MobiDB-lite"/>
    </source>
</evidence>
<gene>
    <name evidence="2" type="ORF">CRG98_023139</name>
</gene>
<dbReference type="Proteomes" id="UP000233551">
    <property type="component" value="Unassembled WGS sequence"/>
</dbReference>
<comment type="caution">
    <text evidence="2">The sequence shown here is derived from an EMBL/GenBank/DDBJ whole genome shotgun (WGS) entry which is preliminary data.</text>
</comment>
<protein>
    <submittedName>
        <fullName evidence="2">Uncharacterized protein</fullName>
    </submittedName>
</protein>
<sequence length="196" mass="21780">MAILGSLKPHPLMFRRSSEPWRSNARLIKPRASSGFLPSQVGPTVYPSQASKPQQPRLNPSSHGSTTTAVAHPSNSDGSIHGFSRPSLSPVKRWSHAESRSTGCNLLSLFLLSLGFFQFYRVFFVFSEFAQALAHPRLLTNIKSNPLGVEGARTRTVPWLEPPYQAISPRLSRLFLSSQLRCPLSSRVFRLSKPLL</sequence>
<keyword evidence="3" id="KW-1185">Reference proteome</keyword>
<dbReference type="AlphaFoldDB" id="A0A2I0JJP9"/>
<reference evidence="2 3" key="1">
    <citation type="submission" date="2017-11" db="EMBL/GenBank/DDBJ databases">
        <title>De-novo sequencing of pomegranate (Punica granatum L.) genome.</title>
        <authorList>
            <person name="Akparov Z."/>
            <person name="Amiraslanov A."/>
            <person name="Hajiyeva S."/>
            <person name="Abbasov M."/>
            <person name="Kaur K."/>
            <person name="Hamwieh A."/>
            <person name="Solovyev V."/>
            <person name="Salamov A."/>
            <person name="Braich B."/>
            <person name="Kosarev P."/>
            <person name="Mahmoud A."/>
            <person name="Hajiyev E."/>
            <person name="Babayeva S."/>
            <person name="Izzatullayeva V."/>
            <person name="Mammadov A."/>
            <person name="Mammadov A."/>
            <person name="Sharifova S."/>
            <person name="Ojaghi J."/>
            <person name="Eynullazada K."/>
            <person name="Bayramov B."/>
            <person name="Abdulazimova A."/>
            <person name="Shahmuradov I."/>
        </authorList>
    </citation>
    <scope>NUCLEOTIDE SEQUENCE [LARGE SCALE GENOMIC DNA]</scope>
    <source>
        <strain evidence="3">cv. AG2017</strain>
        <tissue evidence="2">Leaf</tissue>
    </source>
</reference>
<accession>A0A2I0JJP9</accession>
<dbReference type="EMBL" id="PGOL01001597">
    <property type="protein sequence ID" value="PKI56501.1"/>
    <property type="molecule type" value="Genomic_DNA"/>
</dbReference>
<feature type="region of interest" description="Disordered" evidence="1">
    <location>
        <begin position="33"/>
        <end position="82"/>
    </location>
</feature>
<name>A0A2I0JJP9_PUNGR</name>